<feature type="domain" description="BFD-like [2Fe-2S]-binding" evidence="2">
    <location>
        <begin position="400"/>
        <end position="453"/>
    </location>
</feature>
<comment type="caution">
    <text evidence="3">The sequence shown here is derived from an EMBL/GenBank/DDBJ whole genome shotgun (WGS) entry which is preliminary data.</text>
</comment>
<dbReference type="PANTHER" id="PTHR42720:SF1">
    <property type="entry name" value="GLYCEROL 3-PHOSPHATE OXIDASE"/>
    <property type="match status" value="1"/>
</dbReference>
<gene>
    <name evidence="3" type="ORF">HMP0721_2212</name>
</gene>
<sequence length="483" mass="52194">MLDIVIIGAGVTGCCIARELSRYHAKICVLEKGDDVASGTSKANSGVIHSGFDAKPGTLMAKLNVEGNRLMWQRSEELDFPVKQNGALVVCTDPTERDHLDVLLDQAHQNGVPDVRILERDDVLAMEPNLTDKTVAALYAPTGGVISPFGLAIAMGENANVNGVDFRFETEVTKITPTADGYHLETTQGPIETKAIVNAAGVYADVFHNMVSQKKIHITARKGEYLLFDKALGHVFTASVFPLPGKMGKGILTAPTIDGNLYVGPTANDVDDKESVNTTPDILDLLVEKAETAHLCKLDLPLNKIITSFAGLRAHEDHHEFIVEEAPDAPFFFDAAGIESPGLTSSPAIGVMLAEMIRERMQLSAKENFIATRKGVTDFGALSDTEKRAKIAEDPSFGQIVCRCEMITEGQIKEAIHRPLGARSMDAVKRRTRAGMGRCQAGFCTPKTMALLAQEWVIPITAITKKGGRSQMLVGHTKTFAEA</sequence>
<dbReference type="Pfam" id="PF01266">
    <property type="entry name" value="DAO"/>
    <property type="match status" value="1"/>
</dbReference>
<organism evidence="3 4">
    <name type="scientific">Pseudoramibacter alactolyticus ATCC 23263</name>
    <dbReference type="NCBI Taxonomy" id="887929"/>
    <lineage>
        <taxon>Bacteria</taxon>
        <taxon>Bacillati</taxon>
        <taxon>Bacillota</taxon>
        <taxon>Clostridia</taxon>
        <taxon>Eubacteriales</taxon>
        <taxon>Eubacteriaceae</taxon>
        <taxon>Pseudoramibacter</taxon>
    </lineage>
</organism>
<dbReference type="Gene3D" id="3.50.50.60">
    <property type="entry name" value="FAD/NAD(P)-binding domain"/>
    <property type="match status" value="1"/>
</dbReference>
<dbReference type="Pfam" id="PF04324">
    <property type="entry name" value="Fer2_BFD"/>
    <property type="match status" value="1"/>
</dbReference>
<protein>
    <submittedName>
        <fullName evidence="3">FAD dependent oxidoreductase</fullName>
    </submittedName>
</protein>
<accession>E6MJM7</accession>
<name>E6MJM7_9FIRM</name>
<dbReference type="EMBL" id="AEQN01000028">
    <property type="protein sequence ID" value="EFV00763.1"/>
    <property type="molecule type" value="Genomic_DNA"/>
</dbReference>
<dbReference type="HOGENOM" id="CLU_024775_3_1_9"/>
<dbReference type="InterPro" id="IPR036188">
    <property type="entry name" value="FAD/NAD-bd_sf"/>
</dbReference>
<keyword evidence="4" id="KW-1185">Reference proteome</keyword>
<evidence type="ECO:0000259" key="1">
    <source>
        <dbReference type="Pfam" id="PF01266"/>
    </source>
</evidence>
<evidence type="ECO:0000313" key="3">
    <source>
        <dbReference type="EMBL" id="EFV00763.1"/>
    </source>
</evidence>
<dbReference type="CDD" id="cd19946">
    <property type="entry name" value="GlpA-like_Fer2_BFD-like"/>
    <property type="match status" value="1"/>
</dbReference>
<evidence type="ECO:0000313" key="4">
    <source>
        <dbReference type="Proteomes" id="UP000004754"/>
    </source>
</evidence>
<dbReference type="InterPro" id="IPR006076">
    <property type="entry name" value="FAD-dep_OxRdtase"/>
</dbReference>
<reference evidence="3 4" key="1">
    <citation type="submission" date="2010-12" db="EMBL/GenBank/DDBJ databases">
        <authorList>
            <person name="Muzny D."/>
            <person name="Qin X."/>
            <person name="Deng J."/>
            <person name="Jiang H."/>
            <person name="Liu Y."/>
            <person name="Qu J."/>
            <person name="Song X.-Z."/>
            <person name="Zhang L."/>
            <person name="Thornton R."/>
            <person name="Coyle M."/>
            <person name="Francisco L."/>
            <person name="Jackson L."/>
            <person name="Javaid M."/>
            <person name="Korchina V."/>
            <person name="Kovar C."/>
            <person name="Mata R."/>
            <person name="Mathew T."/>
            <person name="Ngo R."/>
            <person name="Nguyen L."/>
            <person name="Nguyen N."/>
            <person name="Okwuonu G."/>
            <person name="Ongeri F."/>
            <person name="Pham C."/>
            <person name="Simmons D."/>
            <person name="Wilczek-Boney K."/>
            <person name="Hale W."/>
            <person name="Jakkamsetti A."/>
            <person name="Pham P."/>
            <person name="Ruth R."/>
            <person name="San Lucas F."/>
            <person name="Warren J."/>
            <person name="Zhang J."/>
            <person name="Zhao Z."/>
            <person name="Zhou C."/>
            <person name="Zhu D."/>
            <person name="Lee S."/>
            <person name="Bess C."/>
            <person name="Blankenburg K."/>
            <person name="Forbes L."/>
            <person name="Fu Q."/>
            <person name="Gubbala S."/>
            <person name="Hirani K."/>
            <person name="Jayaseelan J.C."/>
            <person name="Lara F."/>
            <person name="Munidasa M."/>
            <person name="Palculict T."/>
            <person name="Patil S."/>
            <person name="Pu L.-L."/>
            <person name="Saada N."/>
            <person name="Tang L."/>
            <person name="Weissenberger G."/>
            <person name="Zhu Y."/>
            <person name="Hemphill L."/>
            <person name="Shang Y."/>
            <person name="Youmans B."/>
            <person name="Ayvaz T."/>
            <person name="Ross M."/>
            <person name="Santibanez J."/>
            <person name="Aqrawi P."/>
            <person name="Gross S."/>
            <person name="Joshi V."/>
            <person name="Fowler G."/>
            <person name="Nazareth L."/>
            <person name="Reid J."/>
            <person name="Worley K."/>
            <person name="Petrosino J."/>
            <person name="Highlander S."/>
            <person name="Gibbs R."/>
        </authorList>
    </citation>
    <scope>NUCLEOTIDE SEQUENCE [LARGE SCALE GENOMIC DNA]</scope>
    <source>
        <strain evidence="3 4">ATCC 23263</strain>
    </source>
</reference>
<dbReference type="InterPro" id="IPR052745">
    <property type="entry name" value="G3P_Oxidase/Oxidoreductase"/>
</dbReference>
<dbReference type="Proteomes" id="UP000004754">
    <property type="component" value="Unassembled WGS sequence"/>
</dbReference>
<dbReference type="Gene3D" id="3.30.9.10">
    <property type="entry name" value="D-Amino Acid Oxidase, subunit A, domain 2"/>
    <property type="match status" value="1"/>
</dbReference>
<dbReference type="InterPro" id="IPR041854">
    <property type="entry name" value="BFD-like_2Fe2S-bd_dom_sf"/>
</dbReference>
<dbReference type="eggNOG" id="COG0579">
    <property type="taxonomic scope" value="Bacteria"/>
</dbReference>
<proteinExistence type="predicted"/>
<evidence type="ECO:0000259" key="2">
    <source>
        <dbReference type="Pfam" id="PF04324"/>
    </source>
</evidence>
<dbReference type="STRING" id="887929.HMP0721_2212"/>
<dbReference type="PANTHER" id="PTHR42720">
    <property type="entry name" value="GLYCEROL-3-PHOSPHATE DEHYDROGENASE"/>
    <property type="match status" value="1"/>
</dbReference>
<dbReference type="InterPro" id="IPR007419">
    <property type="entry name" value="BFD-like_2Fe2S-bd_dom"/>
</dbReference>
<feature type="domain" description="FAD dependent oxidoreductase" evidence="1">
    <location>
        <begin position="3"/>
        <end position="356"/>
    </location>
</feature>
<dbReference type="Gene3D" id="1.10.10.1100">
    <property type="entry name" value="BFD-like [2Fe-2S]-binding domain"/>
    <property type="match status" value="1"/>
</dbReference>
<dbReference type="RefSeq" id="WP_006599634.1">
    <property type="nucleotide sequence ID" value="NZ_GL622359.1"/>
</dbReference>
<dbReference type="SUPFAM" id="SSF51905">
    <property type="entry name" value="FAD/NAD(P)-binding domain"/>
    <property type="match status" value="1"/>
</dbReference>
<dbReference type="AlphaFoldDB" id="E6MJM7"/>
<dbReference type="OrthoDB" id="9801699at2"/>